<dbReference type="GO" id="GO:0004748">
    <property type="term" value="F:ribonucleoside-diphosphate reductase activity, thioredoxin disulfide as acceptor"/>
    <property type="evidence" value="ECO:0007669"/>
    <property type="project" value="TreeGrafter"/>
</dbReference>
<gene>
    <name evidence="7" type="ORF">BPA01_19740</name>
</gene>
<keyword evidence="3" id="KW-0949">S-adenosyl-L-methionine</keyword>
<dbReference type="SUPFAM" id="SSF102114">
    <property type="entry name" value="Radical SAM enzymes"/>
    <property type="match status" value="1"/>
</dbReference>
<dbReference type="CDD" id="cd01335">
    <property type="entry name" value="Radical_SAM"/>
    <property type="match status" value="1"/>
</dbReference>
<dbReference type="PANTHER" id="PTHR30352">
    <property type="entry name" value="PYRUVATE FORMATE-LYASE-ACTIVATING ENZYME"/>
    <property type="match status" value="1"/>
</dbReference>
<evidence type="ECO:0000256" key="6">
    <source>
        <dbReference type="ARBA" id="ARBA00023014"/>
    </source>
</evidence>
<evidence type="ECO:0000313" key="8">
    <source>
        <dbReference type="Proteomes" id="UP000316882"/>
    </source>
</evidence>
<dbReference type="SFLD" id="SFLDS00029">
    <property type="entry name" value="Radical_SAM"/>
    <property type="match status" value="1"/>
</dbReference>
<dbReference type="AlphaFoldDB" id="A0A4Y3PG10"/>
<dbReference type="Pfam" id="PF13353">
    <property type="entry name" value="Fer4_12"/>
    <property type="match status" value="1"/>
</dbReference>
<keyword evidence="8" id="KW-1185">Reference proteome</keyword>
<comment type="cofactor">
    <cofactor evidence="1">
        <name>[4Fe-4S] cluster</name>
        <dbReference type="ChEBI" id="CHEBI:49883"/>
    </cofactor>
</comment>
<dbReference type="EMBL" id="BJMH01000007">
    <property type="protein sequence ID" value="GEB32394.1"/>
    <property type="molecule type" value="Genomic_DNA"/>
</dbReference>
<evidence type="ECO:0000313" key="7">
    <source>
        <dbReference type="EMBL" id="GEB32394.1"/>
    </source>
</evidence>
<evidence type="ECO:0000256" key="3">
    <source>
        <dbReference type="ARBA" id="ARBA00022691"/>
    </source>
</evidence>
<sequence length="189" mass="20986">MLAQSLRVHEICKQSRVNGPGNRAVVWVQGCSIGCRGCFNPNTHPDKQGGRLYEPDSLGQELGRLPVDGLTVSGGEPLDQPEQVRRLVQSFRQVHSGTVLLFTGYTAEAILRCEEKRKALLLFDVAIAGPYQAQSEEIWHGKKLIVLTNRITPEELIPQRKVELVQGESSLHLTGFPTANIQSSLYTWL</sequence>
<evidence type="ECO:0000256" key="4">
    <source>
        <dbReference type="ARBA" id="ARBA00022723"/>
    </source>
</evidence>
<dbReference type="GO" id="GO:0051539">
    <property type="term" value="F:4 iron, 4 sulfur cluster binding"/>
    <property type="evidence" value="ECO:0007669"/>
    <property type="project" value="UniProtKB-KW"/>
</dbReference>
<protein>
    <submittedName>
        <fullName evidence="7">Anaerobic ribonucleoside-triphosphate reductase activating protein</fullName>
    </submittedName>
</protein>
<keyword evidence="6" id="KW-0411">Iron-sulfur</keyword>
<organism evidence="7 8">
    <name type="scientific">Brevibacillus parabrevis</name>
    <dbReference type="NCBI Taxonomy" id="54914"/>
    <lineage>
        <taxon>Bacteria</taxon>
        <taxon>Bacillati</taxon>
        <taxon>Bacillota</taxon>
        <taxon>Bacilli</taxon>
        <taxon>Bacillales</taxon>
        <taxon>Paenibacillaceae</taxon>
        <taxon>Brevibacillus</taxon>
    </lineage>
</organism>
<dbReference type="InterPro" id="IPR013785">
    <property type="entry name" value="Aldolase_TIM"/>
</dbReference>
<proteinExistence type="predicted"/>
<dbReference type="GO" id="GO:0046872">
    <property type="term" value="F:metal ion binding"/>
    <property type="evidence" value="ECO:0007669"/>
    <property type="project" value="UniProtKB-KW"/>
</dbReference>
<evidence type="ECO:0000256" key="5">
    <source>
        <dbReference type="ARBA" id="ARBA00023004"/>
    </source>
</evidence>
<dbReference type="InterPro" id="IPR007197">
    <property type="entry name" value="rSAM"/>
</dbReference>
<dbReference type="PANTHER" id="PTHR30352:SF2">
    <property type="entry name" value="ANAEROBIC RIBONUCLEOSIDE-TRIPHOSPHATE REDUCTASE-ACTIVATING PROTEIN"/>
    <property type="match status" value="1"/>
</dbReference>
<name>A0A4Y3PG10_BREPA</name>
<evidence type="ECO:0000256" key="1">
    <source>
        <dbReference type="ARBA" id="ARBA00001966"/>
    </source>
</evidence>
<keyword evidence="5" id="KW-0408">Iron</keyword>
<comment type="caution">
    <text evidence="7">The sequence shown here is derived from an EMBL/GenBank/DDBJ whole genome shotgun (WGS) entry which is preliminary data.</text>
</comment>
<accession>A0A4Y3PG10</accession>
<evidence type="ECO:0000256" key="2">
    <source>
        <dbReference type="ARBA" id="ARBA00022485"/>
    </source>
</evidence>
<dbReference type="RefSeq" id="WP_122963315.1">
    <property type="nucleotide sequence ID" value="NZ_BJMH01000007.1"/>
</dbReference>
<dbReference type="InterPro" id="IPR058240">
    <property type="entry name" value="rSAM_sf"/>
</dbReference>
<reference evidence="7 8" key="1">
    <citation type="submission" date="2019-06" db="EMBL/GenBank/DDBJ databases">
        <title>Whole genome shotgun sequence of Brevibacillus parabrevis NBRC 12334.</title>
        <authorList>
            <person name="Hosoyama A."/>
            <person name="Uohara A."/>
            <person name="Ohji S."/>
            <person name="Ichikawa N."/>
        </authorList>
    </citation>
    <scope>NUCLEOTIDE SEQUENCE [LARGE SCALE GENOMIC DNA]</scope>
    <source>
        <strain evidence="7 8">NBRC 12334</strain>
    </source>
</reference>
<dbReference type="InterPro" id="IPR034457">
    <property type="entry name" value="Organic_radical-activating"/>
</dbReference>
<dbReference type="Proteomes" id="UP000316882">
    <property type="component" value="Unassembled WGS sequence"/>
</dbReference>
<dbReference type="Gene3D" id="3.20.20.70">
    <property type="entry name" value="Aldolase class I"/>
    <property type="match status" value="1"/>
</dbReference>
<keyword evidence="2" id="KW-0004">4Fe-4S</keyword>
<keyword evidence="4" id="KW-0479">Metal-binding</keyword>